<keyword evidence="2" id="KW-0812">Transmembrane</keyword>
<keyword evidence="2" id="KW-0472">Membrane</keyword>
<feature type="compositionally biased region" description="Basic and acidic residues" evidence="1">
    <location>
        <begin position="12"/>
        <end position="21"/>
    </location>
</feature>
<accession>A0A5B8YF49</accession>
<reference evidence="3 4" key="1">
    <citation type="submission" date="2019-08" db="EMBL/GenBank/DDBJ databases">
        <title>Antarcticibacterium arcticum sp. nov., a bacterium isolated from marine sediment of the Canadian Beaufort Sea.</title>
        <authorList>
            <person name="Lee Y.M."/>
            <person name="Baek K."/>
            <person name="Lee D.-H."/>
            <person name="Shin S.C."/>
            <person name="Jin Y.K."/>
            <person name="Park Y."/>
        </authorList>
    </citation>
    <scope>NUCLEOTIDE SEQUENCE [LARGE SCALE GENOMIC DNA]</scope>
    <source>
        <strain evidence="3 4">PAMC 28998</strain>
    </source>
</reference>
<protein>
    <submittedName>
        <fullName evidence="3">Uncharacterized protein</fullName>
    </submittedName>
</protein>
<feature type="compositionally biased region" description="Polar residues" evidence="1">
    <location>
        <begin position="1"/>
        <end position="11"/>
    </location>
</feature>
<name>A0A5B8YF49_9FLAO</name>
<dbReference type="OrthoDB" id="6021991at2"/>
<feature type="transmembrane region" description="Helical" evidence="2">
    <location>
        <begin position="149"/>
        <end position="169"/>
    </location>
</feature>
<evidence type="ECO:0000313" key="4">
    <source>
        <dbReference type="Proteomes" id="UP000321954"/>
    </source>
</evidence>
<dbReference type="RefSeq" id="WP_146830554.1">
    <property type="nucleotide sequence ID" value="NZ_CP042476.1"/>
</dbReference>
<keyword evidence="2" id="KW-1133">Transmembrane helix</keyword>
<dbReference type="AlphaFoldDB" id="A0A5B8YF49"/>
<dbReference type="KEGG" id="anp:FK178_02180"/>
<organism evidence="3 4">
    <name type="scientific">Antarcticibacterium arcticum</name>
    <dbReference type="NCBI Taxonomy" id="2585771"/>
    <lineage>
        <taxon>Bacteria</taxon>
        <taxon>Pseudomonadati</taxon>
        <taxon>Bacteroidota</taxon>
        <taxon>Flavobacteriia</taxon>
        <taxon>Flavobacteriales</taxon>
        <taxon>Flavobacteriaceae</taxon>
        <taxon>Antarcticibacterium</taxon>
    </lineage>
</organism>
<evidence type="ECO:0000256" key="1">
    <source>
        <dbReference type="SAM" id="MobiDB-lite"/>
    </source>
</evidence>
<keyword evidence="4" id="KW-1185">Reference proteome</keyword>
<evidence type="ECO:0000313" key="3">
    <source>
        <dbReference type="EMBL" id="QED36592.1"/>
    </source>
</evidence>
<proteinExistence type="predicted"/>
<evidence type="ECO:0000256" key="2">
    <source>
        <dbReference type="SAM" id="Phobius"/>
    </source>
</evidence>
<dbReference type="Proteomes" id="UP000321954">
    <property type="component" value="Chromosome"/>
</dbReference>
<sequence length="179" mass="20424">MINDETNPSESQRSRGKDYSHIKGWGIDANKENDPTYPMKNRTNEEQEGYSWQRPPQQSSDIEILQTAERPKITSVYGTSVPPSGLSGMIRRQAYKNSESSYGRWLPLVLADRIGVYEGILQDFTRGRIPNVFTERGWNAEWEHNRTSFIVKVAATAVITAALVGVFFARKNKYKDLLH</sequence>
<gene>
    <name evidence="3" type="ORF">FK178_02180</name>
</gene>
<feature type="region of interest" description="Disordered" evidence="1">
    <location>
        <begin position="1"/>
        <end position="59"/>
    </location>
</feature>
<dbReference type="EMBL" id="CP042476">
    <property type="protein sequence ID" value="QED36592.1"/>
    <property type="molecule type" value="Genomic_DNA"/>
</dbReference>